<evidence type="ECO:0000313" key="4">
    <source>
        <dbReference type="Proteomes" id="UP000193749"/>
    </source>
</evidence>
<accession>A0A1X1EH15</accession>
<dbReference type="InterPro" id="IPR016032">
    <property type="entry name" value="Sig_transdc_resp-reg_C-effctor"/>
</dbReference>
<proteinExistence type="predicted"/>
<dbReference type="Gene3D" id="1.10.10.10">
    <property type="entry name" value="Winged helix-like DNA-binding domain superfamily/Winged helix DNA-binding domain"/>
    <property type="match status" value="1"/>
</dbReference>
<dbReference type="GO" id="GO:0006355">
    <property type="term" value="P:regulation of DNA-templated transcription"/>
    <property type="evidence" value="ECO:0007669"/>
    <property type="project" value="InterPro"/>
</dbReference>
<evidence type="ECO:0000256" key="1">
    <source>
        <dbReference type="ARBA" id="ARBA00023125"/>
    </source>
</evidence>
<evidence type="ECO:0000259" key="2">
    <source>
        <dbReference type="SMART" id="SM00421"/>
    </source>
</evidence>
<evidence type="ECO:0000313" key="3">
    <source>
        <dbReference type="EMBL" id="ORM88123.1"/>
    </source>
</evidence>
<dbReference type="InterPro" id="IPR000792">
    <property type="entry name" value="Tscrpt_reg_LuxR_C"/>
</dbReference>
<name>A0A1X1EH15_PANCY</name>
<sequence length="170" mass="19257">MGEIRIIILGGDEFMTEGVKYVISCLAMPNDRFEIKNGGIIDCLKANDIDFQRTIIIAPRHLLSVISLFPNDISVIAVCSTISVGEFAQLLMNNSFTREQVRSSYIPRLTNTERRYCMLLAQGVSVAQMAIIFHCGHKNISNIKAKVMMKWRCHNTVDFYKLLLSLLEII</sequence>
<dbReference type="EMBL" id="MLJI01000003">
    <property type="protein sequence ID" value="ORM88123.1"/>
    <property type="molecule type" value="Genomic_DNA"/>
</dbReference>
<gene>
    <name evidence="3" type="ORF">HA50_29785</name>
</gene>
<reference evidence="3 4" key="1">
    <citation type="journal article" date="2017" name="Antonie Van Leeuwenhoek">
        <title>Phylogenomic resolution of the bacterial genus Pantoea and its relationship with Erwinia and Tatumella.</title>
        <authorList>
            <person name="Palmer M."/>
            <person name="Steenkamp E.T."/>
            <person name="Coetzee M.P."/>
            <person name="Chan W.Y."/>
            <person name="van Zyl E."/>
            <person name="De Maayer P."/>
            <person name="Coutinho T.A."/>
            <person name="Blom J."/>
            <person name="Smits T.H."/>
            <person name="Duffy B."/>
            <person name="Venter S.N."/>
        </authorList>
    </citation>
    <scope>NUCLEOTIDE SEQUENCE [LARGE SCALE GENOMIC DNA]</scope>
    <source>
        <strain evidence="3 4">LMG 2657</strain>
    </source>
</reference>
<dbReference type="SUPFAM" id="SSF46894">
    <property type="entry name" value="C-terminal effector domain of the bipartite response regulators"/>
    <property type="match status" value="1"/>
</dbReference>
<dbReference type="SMART" id="SM00421">
    <property type="entry name" value="HTH_LUXR"/>
    <property type="match status" value="1"/>
</dbReference>
<dbReference type="InterPro" id="IPR036388">
    <property type="entry name" value="WH-like_DNA-bd_sf"/>
</dbReference>
<keyword evidence="1" id="KW-0238">DNA-binding</keyword>
<comment type="caution">
    <text evidence="3">The sequence shown here is derived from an EMBL/GenBank/DDBJ whole genome shotgun (WGS) entry which is preliminary data.</text>
</comment>
<keyword evidence="4" id="KW-1185">Reference proteome</keyword>
<dbReference type="STRING" id="55209.HA50_29785"/>
<organism evidence="3 4">
    <name type="scientific">Pantoea cypripedii</name>
    <name type="common">Pectobacterium cypripedii</name>
    <name type="synonym">Erwinia cypripedii</name>
    <dbReference type="NCBI Taxonomy" id="55209"/>
    <lineage>
        <taxon>Bacteria</taxon>
        <taxon>Pseudomonadati</taxon>
        <taxon>Pseudomonadota</taxon>
        <taxon>Gammaproteobacteria</taxon>
        <taxon>Enterobacterales</taxon>
        <taxon>Erwiniaceae</taxon>
        <taxon>Pantoea</taxon>
    </lineage>
</organism>
<dbReference type="GO" id="GO:0003677">
    <property type="term" value="F:DNA binding"/>
    <property type="evidence" value="ECO:0007669"/>
    <property type="project" value="UniProtKB-KW"/>
</dbReference>
<protein>
    <recommendedName>
        <fullName evidence="2">HTH luxR-type domain-containing protein</fullName>
    </recommendedName>
</protein>
<feature type="domain" description="HTH luxR-type" evidence="2">
    <location>
        <begin position="106"/>
        <end position="163"/>
    </location>
</feature>
<dbReference type="AlphaFoldDB" id="A0A1X1EH15"/>
<dbReference type="Proteomes" id="UP000193749">
    <property type="component" value="Unassembled WGS sequence"/>
</dbReference>